<dbReference type="InterPro" id="IPR016187">
    <property type="entry name" value="CTDL_fold"/>
</dbReference>
<dbReference type="PROSITE" id="PS00615">
    <property type="entry name" value="C_TYPE_LECTIN_1"/>
    <property type="match status" value="1"/>
</dbReference>
<sequence>MNVHPVKTVCQIHVRKNEGKNNTRKRSRSIFYHYYEAEINVKRLYVGAIISLGLLNVFLLIGLISLGVFCEFCLFNFHESKTCPAGWMMFNSSCYFLSTSSGSWNKAREDCRNRGGDLVVINDDDEQNFLSAIINEETWIGLNDIETEGSWKWVDDTPLTKHWAKKQPDNGGGDPHWGEEDCAHINTEKLWNDLKCSDSMQWICEKDPV</sequence>
<dbReference type="Proteomes" id="UP000002852">
    <property type="component" value="Unassembled WGS sequence"/>
</dbReference>
<keyword evidence="1" id="KW-0430">Lectin</keyword>
<reference evidence="6" key="2">
    <citation type="journal article" date="2013" name="Nat. Genet.">
        <title>The genome of the platyfish, Xiphophorus maculatus, provides insights into evolutionary adaptation and several complex traits.</title>
        <authorList>
            <person name="Schartl M."/>
            <person name="Walter R.B."/>
            <person name="Shen Y."/>
            <person name="Garcia T."/>
            <person name="Catchen J."/>
            <person name="Amores A."/>
            <person name="Braasch I."/>
            <person name="Chalopin D."/>
            <person name="Volff J.N."/>
            <person name="Lesch K.P."/>
            <person name="Bisazza A."/>
            <person name="Minx P."/>
            <person name="Hillier L."/>
            <person name="Wilson R.K."/>
            <person name="Fuerstenberg S."/>
            <person name="Boore J."/>
            <person name="Searle S."/>
            <person name="Postlethwait J.H."/>
            <person name="Warren W.C."/>
        </authorList>
    </citation>
    <scope>NUCLEOTIDE SEQUENCE [LARGE SCALE GENOMIC DNA]</scope>
    <source>
        <strain evidence="6">JP 163 A</strain>
    </source>
</reference>
<dbReference type="GeneTree" id="ENSGT01030000234575"/>
<dbReference type="InterPro" id="IPR018378">
    <property type="entry name" value="C-type_lectin_CS"/>
</dbReference>
<evidence type="ECO:0000313" key="6">
    <source>
        <dbReference type="Proteomes" id="UP000002852"/>
    </source>
</evidence>
<dbReference type="FunCoup" id="A0A3B5PSN4">
    <property type="interactions" value="163"/>
</dbReference>
<dbReference type="CDD" id="cd03590">
    <property type="entry name" value="CLECT_DC-SIGN_like"/>
    <property type="match status" value="1"/>
</dbReference>
<dbReference type="AlphaFoldDB" id="A0A3B5PSN4"/>
<dbReference type="InterPro" id="IPR050111">
    <property type="entry name" value="C-type_lectin/snaclec_domain"/>
</dbReference>
<evidence type="ECO:0000259" key="4">
    <source>
        <dbReference type="PROSITE" id="PS50041"/>
    </source>
</evidence>
<proteinExistence type="predicted"/>
<keyword evidence="2" id="KW-1015">Disulfide bond</keyword>
<keyword evidence="3" id="KW-0812">Transmembrane</keyword>
<dbReference type="InterPro" id="IPR033989">
    <property type="entry name" value="CD209-like_CTLD"/>
</dbReference>
<dbReference type="SMART" id="SM00034">
    <property type="entry name" value="CLECT"/>
    <property type="match status" value="1"/>
</dbReference>
<dbReference type="PROSITE" id="PS50041">
    <property type="entry name" value="C_TYPE_LECTIN_2"/>
    <property type="match status" value="1"/>
</dbReference>
<dbReference type="Gene3D" id="3.10.100.10">
    <property type="entry name" value="Mannose-Binding Protein A, subunit A"/>
    <property type="match status" value="1"/>
</dbReference>
<accession>A0A3B5PSN4</accession>
<evidence type="ECO:0000313" key="5">
    <source>
        <dbReference type="Ensembl" id="ENSXMAP00000021940.1"/>
    </source>
</evidence>
<reference evidence="5" key="4">
    <citation type="submission" date="2025-09" db="UniProtKB">
        <authorList>
            <consortium name="Ensembl"/>
        </authorList>
    </citation>
    <scope>IDENTIFICATION</scope>
    <source>
        <strain evidence="5">JP 163 A</strain>
    </source>
</reference>
<keyword evidence="6" id="KW-1185">Reference proteome</keyword>
<reference evidence="6" key="1">
    <citation type="submission" date="2012-01" db="EMBL/GenBank/DDBJ databases">
        <authorList>
            <person name="Walter R."/>
            <person name="Schartl M."/>
            <person name="Warren W."/>
        </authorList>
    </citation>
    <scope>NUCLEOTIDE SEQUENCE [LARGE SCALE GENOMIC DNA]</scope>
    <source>
        <strain evidence="6">JP 163 A</strain>
    </source>
</reference>
<protein>
    <recommendedName>
        <fullName evidence="4">C-type lectin domain-containing protein</fullName>
    </recommendedName>
</protein>
<feature type="domain" description="C-type lectin" evidence="4">
    <location>
        <begin position="90"/>
        <end position="205"/>
    </location>
</feature>
<dbReference type="OMA" id="CAHINTE"/>
<reference evidence="5" key="3">
    <citation type="submission" date="2025-08" db="UniProtKB">
        <authorList>
            <consortium name="Ensembl"/>
        </authorList>
    </citation>
    <scope>IDENTIFICATION</scope>
    <source>
        <strain evidence="5">JP 163 A</strain>
    </source>
</reference>
<dbReference type="InParanoid" id="A0A3B5PSN4"/>
<dbReference type="InterPro" id="IPR016186">
    <property type="entry name" value="C-type_lectin-like/link_sf"/>
</dbReference>
<evidence type="ECO:0000256" key="3">
    <source>
        <dbReference type="SAM" id="Phobius"/>
    </source>
</evidence>
<dbReference type="SUPFAM" id="SSF56436">
    <property type="entry name" value="C-type lectin-like"/>
    <property type="match status" value="1"/>
</dbReference>
<evidence type="ECO:0000256" key="2">
    <source>
        <dbReference type="ARBA" id="ARBA00023157"/>
    </source>
</evidence>
<dbReference type="PANTHER" id="PTHR22803">
    <property type="entry name" value="MANNOSE, PHOSPHOLIPASE, LECTIN RECEPTOR RELATED"/>
    <property type="match status" value="1"/>
</dbReference>
<feature type="transmembrane region" description="Helical" evidence="3">
    <location>
        <begin position="44"/>
        <end position="69"/>
    </location>
</feature>
<keyword evidence="3" id="KW-0472">Membrane</keyword>
<evidence type="ECO:0000256" key="1">
    <source>
        <dbReference type="ARBA" id="ARBA00022734"/>
    </source>
</evidence>
<organism evidence="5 6">
    <name type="scientific">Xiphophorus maculatus</name>
    <name type="common">Southern platyfish</name>
    <name type="synonym">Platypoecilus maculatus</name>
    <dbReference type="NCBI Taxonomy" id="8083"/>
    <lineage>
        <taxon>Eukaryota</taxon>
        <taxon>Metazoa</taxon>
        <taxon>Chordata</taxon>
        <taxon>Craniata</taxon>
        <taxon>Vertebrata</taxon>
        <taxon>Euteleostomi</taxon>
        <taxon>Actinopterygii</taxon>
        <taxon>Neopterygii</taxon>
        <taxon>Teleostei</taxon>
        <taxon>Neoteleostei</taxon>
        <taxon>Acanthomorphata</taxon>
        <taxon>Ovalentaria</taxon>
        <taxon>Atherinomorphae</taxon>
        <taxon>Cyprinodontiformes</taxon>
        <taxon>Poeciliidae</taxon>
        <taxon>Poeciliinae</taxon>
        <taxon>Xiphophorus</taxon>
    </lineage>
</organism>
<dbReference type="Pfam" id="PF00059">
    <property type="entry name" value="Lectin_C"/>
    <property type="match status" value="1"/>
</dbReference>
<dbReference type="GO" id="GO:0030246">
    <property type="term" value="F:carbohydrate binding"/>
    <property type="evidence" value="ECO:0007669"/>
    <property type="project" value="UniProtKB-KW"/>
</dbReference>
<keyword evidence="3" id="KW-1133">Transmembrane helix</keyword>
<name>A0A3B5PSN4_XIPMA</name>
<dbReference type="InterPro" id="IPR001304">
    <property type="entry name" value="C-type_lectin-like"/>
</dbReference>
<dbReference type="Ensembl" id="ENSXMAT00000040261.1">
    <property type="protein sequence ID" value="ENSXMAP00000021940.1"/>
    <property type="gene ID" value="ENSXMAG00000020819.1"/>
</dbReference>